<gene>
    <name evidence="3" type="ORF">SAMN05421630_104105</name>
</gene>
<dbReference type="EMBL" id="FMZE01000004">
    <property type="protein sequence ID" value="SDC84582.1"/>
    <property type="molecule type" value="Genomic_DNA"/>
</dbReference>
<dbReference type="Proteomes" id="UP000199494">
    <property type="component" value="Unassembled WGS sequence"/>
</dbReference>
<dbReference type="NCBIfam" id="NF040603">
    <property type="entry name" value="choice_anch_P"/>
    <property type="match status" value="1"/>
</dbReference>
<sequence>MSGLFLLSRRVNSLSKRRLAACGVAAASAALTAGMLFAPAASADEAKNSAFALSATGLIKIDPVPYVDDTNGAAEKSVAEIGAEQQLAHVELLNARAGDGFAKSSVAGLSLDLSPLADLGLSKPLLSAEAVEATCDNGVGSSSLANAKLGDIPLDVSAPPNTGVEVPGVASVLLNKQTQNDDGSLTVTAISIEVNGLQTIDVASATCAEAAEVPEQPEPTDPPGDDDNGGDDGDNGDNGGDNGDNGGSQVGAAPVPTPVKAHLDVTG</sequence>
<feature type="compositionally biased region" description="Gly residues" evidence="1">
    <location>
        <begin position="236"/>
        <end position="249"/>
    </location>
</feature>
<evidence type="ECO:0000256" key="2">
    <source>
        <dbReference type="SAM" id="SignalP"/>
    </source>
</evidence>
<feature type="signal peptide" evidence="2">
    <location>
        <begin position="1"/>
        <end position="43"/>
    </location>
</feature>
<dbReference type="AlphaFoldDB" id="A0A1G6PWK9"/>
<evidence type="ECO:0000313" key="4">
    <source>
        <dbReference type="Proteomes" id="UP000199494"/>
    </source>
</evidence>
<dbReference type="STRING" id="530584.SAMN05421630_104105"/>
<reference evidence="3 4" key="1">
    <citation type="submission" date="2016-10" db="EMBL/GenBank/DDBJ databases">
        <authorList>
            <person name="de Groot N.N."/>
        </authorList>
    </citation>
    <scope>NUCLEOTIDE SEQUENCE [LARGE SCALE GENOMIC DNA]</scope>
    <source>
        <strain evidence="3 4">CGMCC 4.5506</strain>
    </source>
</reference>
<feature type="region of interest" description="Disordered" evidence="1">
    <location>
        <begin position="209"/>
        <end position="267"/>
    </location>
</feature>
<dbReference type="PROSITE" id="PS51318">
    <property type="entry name" value="TAT"/>
    <property type="match status" value="1"/>
</dbReference>
<keyword evidence="4" id="KW-1185">Reference proteome</keyword>
<evidence type="ECO:0000256" key="1">
    <source>
        <dbReference type="SAM" id="MobiDB-lite"/>
    </source>
</evidence>
<protein>
    <submittedName>
        <fullName evidence="3">Uncharacterized protein</fullName>
    </submittedName>
</protein>
<evidence type="ECO:0000313" key="3">
    <source>
        <dbReference type="EMBL" id="SDC84582.1"/>
    </source>
</evidence>
<feature type="compositionally biased region" description="Acidic residues" evidence="1">
    <location>
        <begin position="223"/>
        <end position="235"/>
    </location>
</feature>
<name>A0A1G6PWK9_9PSEU</name>
<feature type="chain" id="PRO_5043938058" evidence="2">
    <location>
        <begin position="44"/>
        <end position="267"/>
    </location>
</feature>
<keyword evidence="2" id="KW-0732">Signal</keyword>
<accession>A0A1G6PWK9</accession>
<dbReference type="InterPro" id="IPR006311">
    <property type="entry name" value="TAT_signal"/>
</dbReference>
<proteinExistence type="predicted"/>
<organism evidence="3 4">
    <name type="scientific">Prauserella marina</name>
    <dbReference type="NCBI Taxonomy" id="530584"/>
    <lineage>
        <taxon>Bacteria</taxon>
        <taxon>Bacillati</taxon>
        <taxon>Actinomycetota</taxon>
        <taxon>Actinomycetes</taxon>
        <taxon>Pseudonocardiales</taxon>
        <taxon>Pseudonocardiaceae</taxon>
        <taxon>Prauserella</taxon>
    </lineage>
</organism>